<dbReference type="PANTHER" id="PTHR28263">
    <property type="entry name" value="GOLGI TO ER TRAFFIC PROTEIN 2"/>
    <property type="match status" value="1"/>
</dbReference>
<evidence type="ECO:0000256" key="5">
    <source>
        <dbReference type="SAM" id="Phobius"/>
    </source>
</evidence>
<gene>
    <name evidence="6" type="ORF">N7493_006388</name>
</gene>
<dbReference type="EMBL" id="JAQJAN010000008">
    <property type="protein sequence ID" value="KAJ5724660.1"/>
    <property type="molecule type" value="Genomic_DNA"/>
</dbReference>
<proteinExistence type="predicted"/>
<protein>
    <recommendedName>
        <fullName evidence="8">GET complex, subunit GET2</fullName>
    </recommendedName>
</protein>
<feature type="transmembrane region" description="Helical" evidence="5">
    <location>
        <begin position="231"/>
        <end position="249"/>
    </location>
</feature>
<evidence type="ECO:0000256" key="1">
    <source>
        <dbReference type="ARBA" id="ARBA00022692"/>
    </source>
</evidence>
<dbReference type="PANTHER" id="PTHR28263:SF1">
    <property type="entry name" value="GOLGI TO ER TRAFFIC PROTEIN 2"/>
    <property type="match status" value="1"/>
</dbReference>
<feature type="compositionally biased region" description="Low complexity" evidence="4">
    <location>
        <begin position="67"/>
        <end position="79"/>
    </location>
</feature>
<keyword evidence="1 5" id="KW-0812">Transmembrane</keyword>
<evidence type="ECO:0000313" key="7">
    <source>
        <dbReference type="Proteomes" id="UP001215712"/>
    </source>
</evidence>
<keyword evidence="3 5" id="KW-0472">Membrane</keyword>
<evidence type="ECO:0000256" key="2">
    <source>
        <dbReference type="ARBA" id="ARBA00022989"/>
    </source>
</evidence>
<dbReference type="AlphaFoldDB" id="A0AAD6HKJ1"/>
<comment type="caution">
    <text evidence="6">The sequence shown here is derived from an EMBL/GenBank/DDBJ whole genome shotgun (WGS) entry which is preliminary data.</text>
</comment>
<dbReference type="InterPro" id="IPR028143">
    <property type="entry name" value="Get2/sif1"/>
</dbReference>
<keyword evidence="7" id="KW-1185">Reference proteome</keyword>
<dbReference type="Pfam" id="PF08690">
    <property type="entry name" value="GET2"/>
    <property type="match status" value="1"/>
</dbReference>
<feature type="compositionally biased region" description="Polar residues" evidence="4">
    <location>
        <begin position="36"/>
        <end position="45"/>
    </location>
</feature>
<reference evidence="6" key="1">
    <citation type="journal article" date="2023" name="IMA Fungus">
        <title>Comparative genomic study of the Penicillium genus elucidates a diverse pangenome and 15 lateral gene transfer events.</title>
        <authorList>
            <person name="Petersen C."/>
            <person name="Sorensen T."/>
            <person name="Nielsen M.R."/>
            <person name="Sondergaard T.E."/>
            <person name="Sorensen J.L."/>
            <person name="Fitzpatrick D.A."/>
            <person name="Frisvad J.C."/>
            <person name="Nielsen K.L."/>
        </authorList>
    </citation>
    <scope>NUCLEOTIDE SEQUENCE</scope>
    <source>
        <strain evidence="6">IBT 17514</strain>
    </source>
</reference>
<dbReference type="GO" id="GO:0006890">
    <property type="term" value="P:retrograde vesicle-mediated transport, Golgi to endoplasmic reticulum"/>
    <property type="evidence" value="ECO:0007669"/>
    <property type="project" value="TreeGrafter"/>
</dbReference>
<feature type="region of interest" description="Disordered" evidence="4">
    <location>
        <begin position="1"/>
        <end position="79"/>
    </location>
</feature>
<dbReference type="Proteomes" id="UP001215712">
    <property type="component" value="Unassembled WGS sequence"/>
</dbReference>
<sequence>MSTAEESPAQKAARIRRERREAKIREGGSARLDKITSLSGRTPQSLREENSPSPSPQPILRPEPAISQSPSPSLQDQQSIEALQAQQDAFRALLRQAAPEMAQNEDANEVEDPTLKLLNSLLGAMPGDPNAPPQMPGAPGQAGGFPGQDAGAGAGLGVAAIASALGLPPFIANMIGGALQTPQEDPKSVRVWKTLHILFAFAVAFYLLFIIGTSVAVFGSLPPKPATMQNPFVIFVTGELLLSGGRVLIGGQKGIRAVFKIVKDVIRDGSLIIFALGLGAWYTREWQVTGSASY</sequence>
<feature type="transmembrane region" description="Helical" evidence="5">
    <location>
        <begin position="197"/>
        <end position="219"/>
    </location>
</feature>
<evidence type="ECO:0000313" key="6">
    <source>
        <dbReference type="EMBL" id="KAJ5724660.1"/>
    </source>
</evidence>
<evidence type="ECO:0000256" key="4">
    <source>
        <dbReference type="SAM" id="MobiDB-lite"/>
    </source>
</evidence>
<name>A0AAD6HKJ1_9EURO</name>
<feature type="compositionally biased region" description="Basic and acidic residues" evidence="4">
    <location>
        <begin position="18"/>
        <end position="34"/>
    </location>
</feature>
<evidence type="ECO:0000256" key="3">
    <source>
        <dbReference type="ARBA" id="ARBA00023136"/>
    </source>
</evidence>
<evidence type="ECO:0008006" key="8">
    <source>
        <dbReference type="Google" id="ProtNLM"/>
    </source>
</evidence>
<keyword evidence="2 5" id="KW-1133">Transmembrane helix</keyword>
<reference evidence="6" key="2">
    <citation type="submission" date="2023-01" db="EMBL/GenBank/DDBJ databases">
        <authorList>
            <person name="Petersen C."/>
        </authorList>
    </citation>
    <scope>NUCLEOTIDE SEQUENCE</scope>
    <source>
        <strain evidence="6">IBT 17514</strain>
    </source>
</reference>
<organism evidence="6 7">
    <name type="scientific">Penicillium malachiteum</name>
    <dbReference type="NCBI Taxonomy" id="1324776"/>
    <lineage>
        <taxon>Eukaryota</taxon>
        <taxon>Fungi</taxon>
        <taxon>Dikarya</taxon>
        <taxon>Ascomycota</taxon>
        <taxon>Pezizomycotina</taxon>
        <taxon>Eurotiomycetes</taxon>
        <taxon>Eurotiomycetidae</taxon>
        <taxon>Eurotiales</taxon>
        <taxon>Aspergillaceae</taxon>
        <taxon>Penicillium</taxon>
    </lineage>
</organism>
<accession>A0AAD6HKJ1</accession>